<organism evidence="1 2">
    <name type="scientific">Dipteronia dyeriana</name>
    <dbReference type="NCBI Taxonomy" id="168575"/>
    <lineage>
        <taxon>Eukaryota</taxon>
        <taxon>Viridiplantae</taxon>
        <taxon>Streptophyta</taxon>
        <taxon>Embryophyta</taxon>
        <taxon>Tracheophyta</taxon>
        <taxon>Spermatophyta</taxon>
        <taxon>Magnoliopsida</taxon>
        <taxon>eudicotyledons</taxon>
        <taxon>Gunneridae</taxon>
        <taxon>Pentapetalae</taxon>
        <taxon>rosids</taxon>
        <taxon>malvids</taxon>
        <taxon>Sapindales</taxon>
        <taxon>Sapindaceae</taxon>
        <taxon>Hippocastanoideae</taxon>
        <taxon>Acereae</taxon>
        <taxon>Dipteronia</taxon>
    </lineage>
</organism>
<sequence>MEIKGAIQTLLRKYSDYLDHRATQISVFPMVISTDENILEFVVGYGIREMRSRKLWDLDLNDEIMLELHAVVKACEDCTHVKIAREVG</sequence>
<evidence type="ECO:0000313" key="1">
    <source>
        <dbReference type="EMBL" id="KAK2642301.1"/>
    </source>
</evidence>
<dbReference type="EMBL" id="JANJYI010000007">
    <property type="protein sequence ID" value="KAK2642301.1"/>
    <property type="molecule type" value="Genomic_DNA"/>
</dbReference>
<dbReference type="AlphaFoldDB" id="A0AAD9WT82"/>
<comment type="caution">
    <text evidence="1">The sequence shown here is derived from an EMBL/GenBank/DDBJ whole genome shotgun (WGS) entry which is preliminary data.</text>
</comment>
<keyword evidence="2" id="KW-1185">Reference proteome</keyword>
<dbReference type="Proteomes" id="UP001280121">
    <property type="component" value="Unassembled WGS sequence"/>
</dbReference>
<evidence type="ECO:0000313" key="2">
    <source>
        <dbReference type="Proteomes" id="UP001280121"/>
    </source>
</evidence>
<accession>A0AAD9WT82</accession>
<protein>
    <submittedName>
        <fullName evidence="1">Uncharacterized protein</fullName>
    </submittedName>
</protein>
<gene>
    <name evidence="1" type="ORF">Ddye_024064</name>
</gene>
<reference evidence="1" key="1">
    <citation type="journal article" date="2023" name="Plant J.">
        <title>Genome sequences and population genomics provide insights into the demographic history, inbreeding, and mutation load of two 'living fossil' tree species of Dipteronia.</title>
        <authorList>
            <person name="Feng Y."/>
            <person name="Comes H.P."/>
            <person name="Chen J."/>
            <person name="Zhu S."/>
            <person name="Lu R."/>
            <person name="Zhang X."/>
            <person name="Li P."/>
            <person name="Qiu J."/>
            <person name="Olsen K.M."/>
            <person name="Qiu Y."/>
        </authorList>
    </citation>
    <scope>NUCLEOTIDE SEQUENCE</scope>
    <source>
        <strain evidence="1">KIB01</strain>
    </source>
</reference>
<name>A0AAD9WT82_9ROSI</name>
<proteinExistence type="predicted"/>